<keyword evidence="7 11" id="KW-0808">Transferase</keyword>
<protein>
    <recommendedName>
        <fullName evidence="4 11">tRNA (uracil-O(2)-)-methyltransferase</fullName>
        <ecNumber evidence="3 11">2.1.1.211</ecNumber>
    </recommendedName>
</protein>
<evidence type="ECO:0000256" key="2">
    <source>
        <dbReference type="ARBA" id="ARBA00009056"/>
    </source>
</evidence>
<evidence type="ECO:0000313" key="13">
    <source>
        <dbReference type="EMBL" id="KAK5953952.1"/>
    </source>
</evidence>
<evidence type="ECO:0000256" key="8">
    <source>
        <dbReference type="ARBA" id="ARBA00022691"/>
    </source>
</evidence>
<evidence type="ECO:0000256" key="11">
    <source>
        <dbReference type="RuleBase" id="RU368004"/>
    </source>
</evidence>
<evidence type="ECO:0000256" key="4">
    <source>
        <dbReference type="ARBA" id="ARBA00017788"/>
    </source>
</evidence>
<feature type="region of interest" description="Disordered" evidence="12">
    <location>
        <begin position="233"/>
        <end position="265"/>
    </location>
</feature>
<comment type="caution">
    <text evidence="13">The sequence shown here is derived from an EMBL/GenBank/DDBJ whole genome shotgun (WGS) entry which is preliminary data.</text>
</comment>
<dbReference type="GO" id="GO:0005737">
    <property type="term" value="C:cytoplasm"/>
    <property type="evidence" value="ECO:0007669"/>
    <property type="project" value="UniProtKB-SubCell"/>
</dbReference>
<dbReference type="InterPro" id="IPR011671">
    <property type="entry name" value="tRNA_uracil_MeTrfase"/>
</dbReference>
<dbReference type="PANTHER" id="PTHR21210">
    <property type="entry name" value="TRNA (URACIL-O(2)-)-METHYLTRANSFERASE-RELATED"/>
    <property type="match status" value="1"/>
</dbReference>
<comment type="subcellular location">
    <subcellularLocation>
        <location evidence="1 11">Cytoplasm</location>
    </subcellularLocation>
</comment>
<dbReference type="EC" id="2.1.1.211" evidence="3 11"/>
<comment type="catalytic activity">
    <reaction evidence="10 11">
        <text>uridine(44) in tRNA(Ser) + S-adenosyl-L-methionine = 2'-O-methyluridine(44) in tRNA(Ser) + S-adenosyl-L-homocysteine + H(+)</text>
        <dbReference type="Rhea" id="RHEA:43100"/>
        <dbReference type="Rhea" id="RHEA-COMP:10339"/>
        <dbReference type="Rhea" id="RHEA-COMP:10340"/>
        <dbReference type="ChEBI" id="CHEBI:15378"/>
        <dbReference type="ChEBI" id="CHEBI:57856"/>
        <dbReference type="ChEBI" id="CHEBI:59789"/>
        <dbReference type="ChEBI" id="CHEBI:65315"/>
        <dbReference type="ChEBI" id="CHEBI:74478"/>
        <dbReference type="EC" id="2.1.1.211"/>
    </reaction>
</comment>
<sequence>MSETENVLTPSHSLTASDGAPWQIACSQSEVKAPLTQFLEVSNLLLEQVQLNSTHLFRADILRDTSGKLETLAEKEARSQCISRNVKSDAPAGVVDDVATAEQAVPPQFEGFDLHRTIVRRLIPRKPQLDKPLEQSCFIYYSNTSETSSTQKDALVVYIPHCTSSDAMPWYHPKVRGLAYLYSSITPPSSTITATLSIHYLPFPDTPIPLPDRLTRTFQSLLKTIIRLLKLPSKSHQHPTPPHLNGANTTSTPSDISTHPLTPSTLKDTILPQHTVQNTYTLLKQRYAASLISHWIEKTEPSKHVFEDLSIAAFLIELWGGMYGSKVRFNEIAGFVDIACGNGVLVYILRKEGWRGWGFDARRRRTWDVLFGEEMEGCLQERVCVPRPFLGAIGVGEVDGVDVHDGVFERGTFIVSNHADELTCWTPILAALSGGEGSLPFLAIPCCSHGLDGGRKRYTLKEVAESVRDTSARTNSAGEDGVEEEEAQSATGDLKAMRAAKQKASVHGDDKSMYACLTRMTAALAQELGIDVELTLMRIPSTRNIGVVGNRRRVMEFENGEHELKNGVNGLALEDHAGEVEQKIRDLLVRECVSTGGVEASARTWIEKAKKLQGGQGRGKVNLKAHVG</sequence>
<evidence type="ECO:0000256" key="1">
    <source>
        <dbReference type="ARBA" id="ARBA00004496"/>
    </source>
</evidence>
<keyword evidence="8 11" id="KW-0949">S-adenosyl-L-methionine</keyword>
<evidence type="ECO:0000256" key="12">
    <source>
        <dbReference type="SAM" id="MobiDB-lite"/>
    </source>
</evidence>
<dbReference type="Proteomes" id="UP001316803">
    <property type="component" value="Unassembled WGS sequence"/>
</dbReference>
<keyword evidence="9 11" id="KW-0819">tRNA processing</keyword>
<keyword evidence="14" id="KW-1185">Reference proteome</keyword>
<evidence type="ECO:0000256" key="7">
    <source>
        <dbReference type="ARBA" id="ARBA00022679"/>
    </source>
</evidence>
<keyword evidence="5 11" id="KW-0963">Cytoplasm</keyword>
<accession>A0AAN8EM19</accession>
<feature type="region of interest" description="Disordered" evidence="12">
    <location>
        <begin position="468"/>
        <end position="493"/>
    </location>
</feature>
<evidence type="ECO:0000256" key="9">
    <source>
        <dbReference type="ARBA" id="ARBA00022694"/>
    </source>
</evidence>
<dbReference type="PANTHER" id="PTHR21210:SF0">
    <property type="entry name" value="TRNA (URACIL-O(2)-)-METHYLTRANSFERASE-RELATED"/>
    <property type="match status" value="1"/>
</dbReference>
<comment type="function">
    <text evidence="11">Adenosyl-L-methionine (AdoMet)-dependent tRNA (uracil-O(2)-)-methyltransferase.</text>
</comment>
<organism evidence="13 14">
    <name type="scientific">Knufia fluminis</name>
    <dbReference type="NCBI Taxonomy" id="191047"/>
    <lineage>
        <taxon>Eukaryota</taxon>
        <taxon>Fungi</taxon>
        <taxon>Dikarya</taxon>
        <taxon>Ascomycota</taxon>
        <taxon>Pezizomycotina</taxon>
        <taxon>Eurotiomycetes</taxon>
        <taxon>Chaetothyriomycetidae</taxon>
        <taxon>Chaetothyriales</taxon>
        <taxon>Trichomeriaceae</taxon>
        <taxon>Knufia</taxon>
    </lineage>
</organism>
<evidence type="ECO:0000256" key="6">
    <source>
        <dbReference type="ARBA" id="ARBA00022603"/>
    </source>
</evidence>
<dbReference type="GO" id="GO:0030488">
    <property type="term" value="P:tRNA methylation"/>
    <property type="evidence" value="ECO:0007669"/>
    <property type="project" value="UniProtKB-UniRule"/>
</dbReference>
<feature type="compositionally biased region" description="Polar residues" evidence="12">
    <location>
        <begin position="246"/>
        <end position="265"/>
    </location>
</feature>
<dbReference type="GO" id="GO:0141101">
    <property type="term" value="F:tRNA(Ser) (uridine(44)-2'-O-)-methyltransferase activity"/>
    <property type="evidence" value="ECO:0007669"/>
    <property type="project" value="UniProtKB-EC"/>
</dbReference>
<evidence type="ECO:0000256" key="10">
    <source>
        <dbReference type="ARBA" id="ARBA00047957"/>
    </source>
</evidence>
<evidence type="ECO:0000256" key="5">
    <source>
        <dbReference type="ARBA" id="ARBA00022490"/>
    </source>
</evidence>
<dbReference type="AlphaFoldDB" id="A0AAN8EM19"/>
<comment type="similarity">
    <text evidence="2 11">Belongs to the TRM44 family.</text>
</comment>
<dbReference type="EMBL" id="JAKLMC020000010">
    <property type="protein sequence ID" value="KAK5953952.1"/>
    <property type="molecule type" value="Genomic_DNA"/>
</dbReference>
<dbReference type="Pfam" id="PF07757">
    <property type="entry name" value="AdoMet_MTase"/>
    <property type="match status" value="1"/>
</dbReference>
<reference evidence="13 14" key="1">
    <citation type="submission" date="2022-12" db="EMBL/GenBank/DDBJ databases">
        <title>Genomic features and morphological characterization of a novel Knufia sp. strain isolated from spacecraft assembly facility.</title>
        <authorList>
            <person name="Teixeira M."/>
            <person name="Chander A.M."/>
            <person name="Stajich J.E."/>
            <person name="Venkateswaran K."/>
        </authorList>
    </citation>
    <scope>NUCLEOTIDE SEQUENCE [LARGE SCALE GENOMIC DNA]</scope>
    <source>
        <strain evidence="13 14">FJI-L2-BK-P2</strain>
    </source>
</reference>
<evidence type="ECO:0000313" key="14">
    <source>
        <dbReference type="Proteomes" id="UP001316803"/>
    </source>
</evidence>
<keyword evidence="6 11" id="KW-0489">Methyltransferase</keyword>
<gene>
    <name evidence="13" type="primary">TRM44</name>
    <name evidence="13" type="ORF">OHC33_005223</name>
</gene>
<name>A0AAN8EM19_9EURO</name>
<proteinExistence type="inferred from homology"/>
<evidence type="ECO:0000256" key="3">
    <source>
        <dbReference type="ARBA" id="ARBA00012795"/>
    </source>
</evidence>